<reference evidence="2 3" key="1">
    <citation type="submission" date="2014-11" db="EMBL/GenBank/DDBJ databases">
        <authorList>
            <person name="Zhu J."/>
            <person name="Qi W."/>
            <person name="Song R."/>
        </authorList>
    </citation>
    <scope>NUCLEOTIDE SEQUENCE [LARGE SCALE GENOMIC DNA]</scope>
</reference>
<evidence type="ECO:0000313" key="2">
    <source>
        <dbReference type="EMBL" id="CEM01133.1"/>
    </source>
</evidence>
<sequence length="137" mass="15498">MAIGASFDIEVRTDEEHPEWAIMGEAEGQGGESEAYGERQAAMLRGIREAIDLLKQQEAAFQQQRQQQEEEQQHKSTRRWKKQRASLLSGADIKYSEMLRRDNATTRRIWARAAGAADCPWCGDWDGEGLLGKLASF</sequence>
<dbReference type="AlphaFoldDB" id="A0A0G4ET70"/>
<dbReference type="InParanoid" id="A0A0G4ET70"/>
<evidence type="ECO:0000256" key="1">
    <source>
        <dbReference type="SAM" id="MobiDB-lite"/>
    </source>
</evidence>
<accession>A0A0G4ET70</accession>
<gene>
    <name evidence="2" type="ORF">Vbra_13057</name>
</gene>
<evidence type="ECO:0000313" key="3">
    <source>
        <dbReference type="Proteomes" id="UP000041254"/>
    </source>
</evidence>
<feature type="region of interest" description="Disordered" evidence="1">
    <location>
        <begin position="59"/>
        <end position="83"/>
    </location>
</feature>
<name>A0A0G4ET70_VITBC</name>
<dbReference type="EMBL" id="CDMY01000305">
    <property type="protein sequence ID" value="CEM01133.1"/>
    <property type="molecule type" value="Genomic_DNA"/>
</dbReference>
<organism evidence="2 3">
    <name type="scientific">Vitrella brassicaformis (strain CCMP3155)</name>
    <dbReference type="NCBI Taxonomy" id="1169540"/>
    <lineage>
        <taxon>Eukaryota</taxon>
        <taxon>Sar</taxon>
        <taxon>Alveolata</taxon>
        <taxon>Colpodellida</taxon>
        <taxon>Vitrellaceae</taxon>
        <taxon>Vitrella</taxon>
    </lineage>
</organism>
<dbReference type="Proteomes" id="UP000041254">
    <property type="component" value="Unassembled WGS sequence"/>
</dbReference>
<protein>
    <submittedName>
        <fullName evidence="2">Uncharacterized protein</fullName>
    </submittedName>
</protein>
<dbReference type="VEuPathDB" id="CryptoDB:Vbra_13057"/>
<keyword evidence="3" id="KW-1185">Reference proteome</keyword>
<proteinExistence type="predicted"/>